<protein>
    <submittedName>
        <fullName evidence="1">Uncharacterized protein</fullName>
    </submittedName>
</protein>
<dbReference type="EMBL" id="VTPC01090881">
    <property type="protein sequence ID" value="KAF2880961.1"/>
    <property type="molecule type" value="Genomic_DNA"/>
</dbReference>
<gene>
    <name evidence="1" type="ORF">ILUMI_25214</name>
</gene>
<comment type="caution">
    <text evidence="1">The sequence shown here is derived from an EMBL/GenBank/DDBJ whole genome shotgun (WGS) entry which is preliminary data.</text>
</comment>
<reference evidence="1" key="1">
    <citation type="submission" date="2019-08" db="EMBL/GenBank/DDBJ databases">
        <title>The genome of the North American firefly Photinus pyralis.</title>
        <authorList>
            <consortium name="Photinus pyralis genome working group"/>
            <person name="Fallon T.R."/>
            <person name="Sander Lower S.E."/>
            <person name="Weng J.-K."/>
        </authorList>
    </citation>
    <scope>NUCLEOTIDE SEQUENCE</scope>
    <source>
        <strain evidence="1">TRF0915ILg1</strain>
        <tissue evidence="1">Whole body</tissue>
    </source>
</reference>
<dbReference type="AlphaFoldDB" id="A0A8K0C900"/>
<evidence type="ECO:0000313" key="2">
    <source>
        <dbReference type="Proteomes" id="UP000801492"/>
    </source>
</evidence>
<feature type="non-terminal residue" evidence="1">
    <location>
        <position position="1"/>
    </location>
</feature>
<proteinExistence type="predicted"/>
<evidence type="ECO:0000313" key="1">
    <source>
        <dbReference type="EMBL" id="KAF2880961.1"/>
    </source>
</evidence>
<sequence>MDSVDTIGVLRTDDSVRGALNSDKATKIQARDLQGEKVDVIRNEQKYMRGTSRYSKNTNKERGKIKDEYDCLKCGRQHSRGK</sequence>
<accession>A0A8K0C900</accession>
<organism evidence="1 2">
    <name type="scientific">Ignelater luminosus</name>
    <name type="common">Cucubano</name>
    <name type="synonym">Pyrophorus luminosus</name>
    <dbReference type="NCBI Taxonomy" id="2038154"/>
    <lineage>
        <taxon>Eukaryota</taxon>
        <taxon>Metazoa</taxon>
        <taxon>Ecdysozoa</taxon>
        <taxon>Arthropoda</taxon>
        <taxon>Hexapoda</taxon>
        <taxon>Insecta</taxon>
        <taxon>Pterygota</taxon>
        <taxon>Neoptera</taxon>
        <taxon>Endopterygota</taxon>
        <taxon>Coleoptera</taxon>
        <taxon>Polyphaga</taxon>
        <taxon>Elateriformia</taxon>
        <taxon>Elateroidea</taxon>
        <taxon>Elateridae</taxon>
        <taxon>Agrypninae</taxon>
        <taxon>Pyrophorini</taxon>
        <taxon>Ignelater</taxon>
    </lineage>
</organism>
<keyword evidence="2" id="KW-1185">Reference proteome</keyword>
<dbReference type="Proteomes" id="UP000801492">
    <property type="component" value="Unassembled WGS sequence"/>
</dbReference>
<name>A0A8K0C900_IGNLU</name>